<dbReference type="GeneID" id="115880321"/>
<dbReference type="GO" id="GO:0005886">
    <property type="term" value="C:plasma membrane"/>
    <property type="evidence" value="ECO:0007669"/>
    <property type="project" value="UniProtKB-SubCell"/>
</dbReference>
<evidence type="ECO:0000256" key="7">
    <source>
        <dbReference type="ARBA" id="ARBA00022833"/>
    </source>
</evidence>
<dbReference type="CDD" id="cd08662">
    <property type="entry name" value="M13"/>
    <property type="match status" value="1"/>
</dbReference>
<dbReference type="Proteomes" id="UP000504635">
    <property type="component" value="Unplaced"/>
</dbReference>
<keyword evidence="9" id="KW-0472">Membrane</keyword>
<comment type="similarity">
    <text evidence="3">Belongs to the peptidase M13 family.</text>
</comment>
<evidence type="ECO:0000256" key="4">
    <source>
        <dbReference type="ARBA" id="ARBA00022670"/>
    </source>
</evidence>
<evidence type="ECO:0000256" key="2">
    <source>
        <dbReference type="ARBA" id="ARBA00004401"/>
    </source>
</evidence>
<evidence type="ECO:0000259" key="10">
    <source>
        <dbReference type="Pfam" id="PF01431"/>
    </source>
</evidence>
<evidence type="ECO:0000256" key="6">
    <source>
        <dbReference type="ARBA" id="ARBA00022801"/>
    </source>
</evidence>
<dbReference type="Gene3D" id="3.40.390.10">
    <property type="entry name" value="Collagenase (Catalytic Domain)"/>
    <property type="match status" value="1"/>
</dbReference>
<keyword evidence="6" id="KW-0378">Hydrolase</keyword>
<dbReference type="PROSITE" id="PS51885">
    <property type="entry name" value="NEPRILYSIN"/>
    <property type="match status" value="1"/>
</dbReference>
<proteinExistence type="inferred from homology"/>
<evidence type="ECO:0000313" key="13">
    <source>
        <dbReference type="RefSeq" id="XP_030753376.1"/>
    </source>
</evidence>
<feature type="transmembrane region" description="Helical" evidence="9">
    <location>
        <begin position="18"/>
        <end position="39"/>
    </location>
</feature>
<dbReference type="Pfam" id="PF05649">
    <property type="entry name" value="Peptidase_M13_N"/>
    <property type="match status" value="1"/>
</dbReference>
<dbReference type="GO" id="GO:0004222">
    <property type="term" value="F:metalloendopeptidase activity"/>
    <property type="evidence" value="ECO:0007669"/>
    <property type="project" value="InterPro"/>
</dbReference>
<dbReference type="OrthoDB" id="6475849at2759"/>
<sequence length="693" mass="80505">MDKWSEKLQERSKLERNLIVSVIVLGLLCFVFFVFLVAIRKGRDVCYSPQCIEASYHILSTIDQSIDPCQDFYKFTCGGFHKTTLATKKRSTLTDLQYHQTAKLNEILLETSNNTQNYSIAFENQKEFYKACLNTTFIEKNNDTGFLESIRQATGSWPLSHGFVEDLYWPEVMVKSKEKGLVHDFFLSVGIKKDERRNKVFLDVALPPKRSFEKKVFKEVNLEGILNIARTWGDPTLSATWELRETIKFARNLSKIIENAYSQTKNLTLTQQKTPISALKNVSFLKLHWLSFLKNITKQNYLKQDDVIVFSTGEEYLKELYYLIQSTSTKLWVNYIVILNIINDYEYLSSKVGEYVREVLNEPQKPKRSEVCYRKAIELFPHVAETEYIKRSLTKEKKNRIEKLIENVKEEIIHSVKDNAWMNLNDQKSSIEFLKNMKQAIGWTVNETQNDNFERLNMSSVSLIEIVHTVRRYYFDRTYDKIGSSGIDDILEDTMASVNAYYVHDLNILILPAPILYPPVYDPSRPQYLNYGSLGHIIGHELTHTFSNNLWNNDTRKKFEENAQCIVKDYEKFVTDIESTQKNGAETLRENLADLLGINLAYTAYQRWTDDHGVETQLPGLSYTPNQLFWIMASTYMCSDNNFDQKDTDSMDIHGVQNYRIAGAVMHSPYFSDDFLCPVDTPMNPGKKCKVYL</sequence>
<dbReference type="GO" id="GO:0016485">
    <property type="term" value="P:protein processing"/>
    <property type="evidence" value="ECO:0007669"/>
    <property type="project" value="TreeGrafter"/>
</dbReference>
<keyword evidence="4" id="KW-0645">Protease</keyword>
<dbReference type="InParanoid" id="A0A6J2XQN0"/>
<keyword evidence="7" id="KW-0862">Zinc</keyword>
<dbReference type="InterPro" id="IPR024079">
    <property type="entry name" value="MetalloPept_cat_dom_sf"/>
</dbReference>
<dbReference type="PRINTS" id="PR00786">
    <property type="entry name" value="NEPRILYSIN"/>
</dbReference>
<dbReference type="AlphaFoldDB" id="A0A6J2XQN0"/>
<evidence type="ECO:0000256" key="1">
    <source>
        <dbReference type="ARBA" id="ARBA00001947"/>
    </source>
</evidence>
<dbReference type="SUPFAM" id="SSF55486">
    <property type="entry name" value="Metalloproteases ('zincins'), catalytic domain"/>
    <property type="match status" value="1"/>
</dbReference>
<dbReference type="InterPro" id="IPR008753">
    <property type="entry name" value="Peptidase_M13_N"/>
</dbReference>
<keyword evidence="9" id="KW-1133">Transmembrane helix</keyword>
<dbReference type="Gene3D" id="1.10.1380.10">
    <property type="entry name" value="Neutral endopeptidase , domain2"/>
    <property type="match status" value="1"/>
</dbReference>
<dbReference type="InterPro" id="IPR000718">
    <property type="entry name" value="Peptidase_M13"/>
</dbReference>
<keyword evidence="5" id="KW-0479">Metal-binding</keyword>
<protein>
    <submittedName>
        <fullName evidence="13">Membrane metallo-endopeptidase-like 1</fullName>
    </submittedName>
</protein>
<name>A0A6J2XQN0_SITOR</name>
<dbReference type="RefSeq" id="XP_030753376.1">
    <property type="nucleotide sequence ID" value="XM_030897516.1"/>
</dbReference>
<evidence type="ECO:0000256" key="9">
    <source>
        <dbReference type="SAM" id="Phobius"/>
    </source>
</evidence>
<accession>A0A6J2XQN0</accession>
<dbReference type="PANTHER" id="PTHR11733:SF240">
    <property type="entry name" value="GH14155P-RELATED"/>
    <property type="match status" value="1"/>
</dbReference>
<evidence type="ECO:0000256" key="8">
    <source>
        <dbReference type="ARBA" id="ARBA00023049"/>
    </source>
</evidence>
<dbReference type="KEGG" id="soy:115880321"/>
<comment type="cofactor">
    <cofactor evidence="1">
        <name>Zn(2+)</name>
        <dbReference type="ChEBI" id="CHEBI:29105"/>
    </cofactor>
</comment>
<comment type="subcellular location">
    <subcellularLocation>
        <location evidence="2">Cell membrane</location>
        <topology evidence="2">Single-pass type II membrane protein</topology>
    </subcellularLocation>
</comment>
<organism evidence="12 13">
    <name type="scientific">Sitophilus oryzae</name>
    <name type="common">Rice weevil</name>
    <name type="synonym">Curculio oryzae</name>
    <dbReference type="NCBI Taxonomy" id="7048"/>
    <lineage>
        <taxon>Eukaryota</taxon>
        <taxon>Metazoa</taxon>
        <taxon>Ecdysozoa</taxon>
        <taxon>Arthropoda</taxon>
        <taxon>Hexapoda</taxon>
        <taxon>Insecta</taxon>
        <taxon>Pterygota</taxon>
        <taxon>Neoptera</taxon>
        <taxon>Endopterygota</taxon>
        <taxon>Coleoptera</taxon>
        <taxon>Polyphaga</taxon>
        <taxon>Cucujiformia</taxon>
        <taxon>Curculionidae</taxon>
        <taxon>Dryophthorinae</taxon>
        <taxon>Sitophilus</taxon>
    </lineage>
</organism>
<keyword evidence="12" id="KW-1185">Reference proteome</keyword>
<feature type="domain" description="Peptidase M13 C-terminal" evidence="10">
    <location>
        <begin position="499"/>
        <end position="691"/>
    </location>
</feature>
<dbReference type="GO" id="GO:0046872">
    <property type="term" value="F:metal ion binding"/>
    <property type="evidence" value="ECO:0007669"/>
    <property type="project" value="UniProtKB-KW"/>
</dbReference>
<dbReference type="InterPro" id="IPR018497">
    <property type="entry name" value="Peptidase_M13_C"/>
</dbReference>
<evidence type="ECO:0000313" key="12">
    <source>
        <dbReference type="Proteomes" id="UP000504635"/>
    </source>
</evidence>
<evidence type="ECO:0000256" key="5">
    <source>
        <dbReference type="ARBA" id="ARBA00022723"/>
    </source>
</evidence>
<dbReference type="PANTHER" id="PTHR11733">
    <property type="entry name" value="ZINC METALLOPROTEASE FAMILY M13 NEPRILYSIN-RELATED"/>
    <property type="match status" value="1"/>
</dbReference>
<keyword evidence="9" id="KW-0812">Transmembrane</keyword>
<gene>
    <name evidence="13" type="primary">LOC115880321</name>
</gene>
<feature type="domain" description="Peptidase M13 N-terminal" evidence="11">
    <location>
        <begin position="68"/>
        <end position="443"/>
    </location>
</feature>
<dbReference type="InterPro" id="IPR042089">
    <property type="entry name" value="Peptidase_M13_dom_2"/>
</dbReference>
<evidence type="ECO:0000256" key="3">
    <source>
        <dbReference type="ARBA" id="ARBA00007357"/>
    </source>
</evidence>
<evidence type="ECO:0000259" key="11">
    <source>
        <dbReference type="Pfam" id="PF05649"/>
    </source>
</evidence>
<keyword evidence="8" id="KW-0482">Metalloprotease</keyword>
<dbReference type="Pfam" id="PF01431">
    <property type="entry name" value="Peptidase_M13"/>
    <property type="match status" value="1"/>
</dbReference>
<reference evidence="13" key="1">
    <citation type="submission" date="2025-08" db="UniProtKB">
        <authorList>
            <consortium name="RefSeq"/>
        </authorList>
    </citation>
    <scope>IDENTIFICATION</scope>
    <source>
        <tissue evidence="13">Gonads</tissue>
    </source>
</reference>